<evidence type="ECO:0000313" key="1">
    <source>
        <dbReference type="EMBL" id="SEF55453.1"/>
    </source>
</evidence>
<protein>
    <recommendedName>
        <fullName evidence="3">Lipoprotein</fullName>
    </recommendedName>
</protein>
<reference evidence="1 2" key="1">
    <citation type="submission" date="2016-10" db="EMBL/GenBank/DDBJ databases">
        <authorList>
            <person name="de Groot N.N."/>
        </authorList>
    </citation>
    <scope>NUCLEOTIDE SEQUENCE [LARGE SCALE GENOMIC DNA]</scope>
    <source>
        <strain evidence="1 2">Nm13</strain>
    </source>
</reference>
<accession>A0A1H5SXY8</accession>
<organism evidence="1 2">
    <name type="scientific">Nitrosomonas ureae</name>
    <dbReference type="NCBI Taxonomy" id="44577"/>
    <lineage>
        <taxon>Bacteria</taxon>
        <taxon>Pseudomonadati</taxon>
        <taxon>Pseudomonadota</taxon>
        <taxon>Betaproteobacteria</taxon>
        <taxon>Nitrosomonadales</taxon>
        <taxon>Nitrosomonadaceae</taxon>
        <taxon>Nitrosomonas</taxon>
    </lineage>
</organism>
<proteinExistence type="predicted"/>
<gene>
    <name evidence="1" type="ORF">SAMN05216334_103150</name>
</gene>
<dbReference type="AlphaFoldDB" id="A0A1H5SXY8"/>
<name>A0A1H5SXY8_9PROT</name>
<dbReference type="PROSITE" id="PS51257">
    <property type="entry name" value="PROKAR_LIPOPROTEIN"/>
    <property type="match status" value="1"/>
</dbReference>
<dbReference type="RefSeq" id="WP_103965625.1">
    <property type="nucleotide sequence ID" value="NZ_FNUX01000003.1"/>
</dbReference>
<evidence type="ECO:0008006" key="3">
    <source>
        <dbReference type="Google" id="ProtNLM"/>
    </source>
</evidence>
<dbReference type="EMBL" id="FNUX01000003">
    <property type="protein sequence ID" value="SEF55453.1"/>
    <property type="molecule type" value="Genomic_DNA"/>
</dbReference>
<dbReference type="Proteomes" id="UP000236753">
    <property type="component" value="Unassembled WGS sequence"/>
</dbReference>
<dbReference type="OrthoDB" id="8547628at2"/>
<evidence type="ECO:0000313" key="2">
    <source>
        <dbReference type="Proteomes" id="UP000236753"/>
    </source>
</evidence>
<sequence length="110" mass="12234">MLRALFMLIVFVVFVSMLQGCATSREVFLTDGAKGYNINCSGSRRNYSHCLEKAGDICGMRGYHVLNQQGDIVPFPQAIREFRANAQSTSIGFLTQSGSMVTRNLFIKCK</sequence>